<reference evidence="1 2" key="1">
    <citation type="journal article" date="2016" name="Nat. Commun.">
        <title>Thousands of microbial genomes shed light on interconnected biogeochemical processes in an aquifer system.</title>
        <authorList>
            <person name="Anantharaman K."/>
            <person name="Brown C.T."/>
            <person name="Hug L.A."/>
            <person name="Sharon I."/>
            <person name="Castelle C.J."/>
            <person name="Probst A.J."/>
            <person name="Thomas B.C."/>
            <person name="Singh A."/>
            <person name="Wilkins M.J."/>
            <person name="Karaoz U."/>
            <person name="Brodie E.L."/>
            <person name="Williams K.H."/>
            <person name="Hubbard S.S."/>
            <person name="Banfield J.F."/>
        </authorList>
    </citation>
    <scope>NUCLEOTIDE SEQUENCE [LARGE SCALE GENOMIC DNA]</scope>
</reference>
<gene>
    <name evidence="1" type="ORF">A2954_01210</name>
</gene>
<accession>A0A1F7IGF6</accession>
<protein>
    <submittedName>
        <fullName evidence="1">Uncharacterized protein</fullName>
    </submittedName>
</protein>
<proteinExistence type="predicted"/>
<evidence type="ECO:0000313" key="2">
    <source>
        <dbReference type="Proteomes" id="UP000177698"/>
    </source>
</evidence>
<sequence>MSEERSRNPIHTRTMYHPPNLDWLKKNDQLRWRKINNDPVFKEIEADLGDETFLKLIWQGDAELEGRQKLHDKLYGEIFSSASVVAKNKRILTPESSYTSNAYHKTYFGHRLVRNPNFDLAEDTEIGFAQIEEDLMIHPAKPTRSTLRRAVLAKALSILDIRSLAMTFSEQKHFEE</sequence>
<dbReference type="Proteomes" id="UP000177698">
    <property type="component" value="Unassembled WGS sequence"/>
</dbReference>
<name>A0A1F7IGF6_9BACT</name>
<dbReference type="STRING" id="1802056.A2954_01210"/>
<evidence type="ECO:0000313" key="1">
    <source>
        <dbReference type="EMBL" id="OGK42444.1"/>
    </source>
</evidence>
<dbReference type="AlphaFoldDB" id="A0A1F7IGF6"/>
<comment type="caution">
    <text evidence="1">The sequence shown here is derived from an EMBL/GenBank/DDBJ whole genome shotgun (WGS) entry which is preliminary data.</text>
</comment>
<dbReference type="EMBL" id="MGAG01000002">
    <property type="protein sequence ID" value="OGK42444.1"/>
    <property type="molecule type" value="Genomic_DNA"/>
</dbReference>
<organism evidence="1 2">
    <name type="scientific">Candidatus Roizmanbacteria bacterium RIFCSPLOWO2_01_FULL_37_12</name>
    <dbReference type="NCBI Taxonomy" id="1802056"/>
    <lineage>
        <taxon>Bacteria</taxon>
        <taxon>Candidatus Roizmaniibacteriota</taxon>
    </lineage>
</organism>